<dbReference type="EMBL" id="JH159152">
    <property type="protein sequence ID" value="EGZ24920.1"/>
    <property type="molecule type" value="Genomic_DNA"/>
</dbReference>
<dbReference type="STRING" id="1094619.G4YVB3"/>
<gene>
    <name evidence="1" type="ORF">PHYSODRAFT_325981</name>
</gene>
<dbReference type="GeneID" id="20645350"/>
<proteinExistence type="predicted"/>
<dbReference type="KEGG" id="psoj:PHYSODRAFT_325981"/>
<evidence type="ECO:0000313" key="1">
    <source>
        <dbReference type="EMBL" id="EGZ24920.1"/>
    </source>
</evidence>
<dbReference type="AlphaFoldDB" id="G4YVB3"/>
<reference evidence="1 2" key="1">
    <citation type="journal article" date="2006" name="Science">
        <title>Phytophthora genome sequences uncover evolutionary origins and mechanisms of pathogenesis.</title>
        <authorList>
            <person name="Tyler B.M."/>
            <person name="Tripathy S."/>
            <person name="Zhang X."/>
            <person name="Dehal P."/>
            <person name="Jiang R.H."/>
            <person name="Aerts A."/>
            <person name="Arredondo F.D."/>
            <person name="Baxter L."/>
            <person name="Bensasson D."/>
            <person name="Beynon J.L."/>
            <person name="Chapman J."/>
            <person name="Damasceno C.M."/>
            <person name="Dorrance A.E."/>
            <person name="Dou D."/>
            <person name="Dickerman A.W."/>
            <person name="Dubchak I.L."/>
            <person name="Garbelotto M."/>
            <person name="Gijzen M."/>
            <person name="Gordon S.G."/>
            <person name="Govers F."/>
            <person name="Grunwald N.J."/>
            <person name="Huang W."/>
            <person name="Ivors K.L."/>
            <person name="Jones R.W."/>
            <person name="Kamoun S."/>
            <person name="Krampis K."/>
            <person name="Lamour K.H."/>
            <person name="Lee M.K."/>
            <person name="McDonald W.H."/>
            <person name="Medina M."/>
            <person name="Meijer H.J."/>
            <person name="Nordberg E.K."/>
            <person name="Maclean D.J."/>
            <person name="Ospina-Giraldo M.D."/>
            <person name="Morris P.F."/>
            <person name="Phuntumart V."/>
            <person name="Putnam N.H."/>
            <person name="Rash S."/>
            <person name="Rose J.K."/>
            <person name="Sakihama Y."/>
            <person name="Salamov A.A."/>
            <person name="Savidor A."/>
            <person name="Scheuring C.F."/>
            <person name="Smith B.M."/>
            <person name="Sobral B.W."/>
            <person name="Terry A."/>
            <person name="Torto-Alalibo T.A."/>
            <person name="Win J."/>
            <person name="Xu Z."/>
            <person name="Zhang H."/>
            <person name="Grigoriev I.V."/>
            <person name="Rokhsar D.S."/>
            <person name="Boore J.L."/>
        </authorList>
    </citation>
    <scope>NUCLEOTIDE SEQUENCE [LARGE SCALE GENOMIC DNA]</scope>
    <source>
        <strain evidence="1 2">P6497</strain>
    </source>
</reference>
<keyword evidence="2" id="KW-1185">Reference proteome</keyword>
<dbReference type="RefSeq" id="XP_009520208.1">
    <property type="nucleotide sequence ID" value="XM_009521913.1"/>
</dbReference>
<evidence type="ECO:0000313" key="2">
    <source>
        <dbReference type="Proteomes" id="UP000002640"/>
    </source>
</evidence>
<dbReference type="InParanoid" id="G4YVB3"/>
<name>G4YVB3_PHYSP</name>
<sequence length="166" mass="18501">MPWENVAKTALQQLKDERAGLGKAADALVKGAQACETRGCGADDLLPLYWKAWDLLEAQDKPHLAVEPLRKKLASWSRVASMLGNKELLQATAHKPGFMALDNQIGLEVRVSSSRCRGTRSHHRLVLPLRSAGGSSEKRTWLLQQQQFDRLELLMAGRPTRRPLTL</sequence>
<dbReference type="Proteomes" id="UP000002640">
    <property type="component" value="Unassembled WGS sequence"/>
</dbReference>
<organism evidence="1 2">
    <name type="scientific">Phytophthora sojae (strain P6497)</name>
    <name type="common">Soybean stem and root rot agent</name>
    <name type="synonym">Phytophthora megasperma f. sp. glycines</name>
    <dbReference type="NCBI Taxonomy" id="1094619"/>
    <lineage>
        <taxon>Eukaryota</taxon>
        <taxon>Sar</taxon>
        <taxon>Stramenopiles</taxon>
        <taxon>Oomycota</taxon>
        <taxon>Peronosporomycetes</taxon>
        <taxon>Peronosporales</taxon>
        <taxon>Peronosporaceae</taxon>
        <taxon>Phytophthora</taxon>
    </lineage>
</organism>
<accession>G4YVB3</accession>
<protein>
    <submittedName>
        <fullName evidence="1">Uncharacterized protein</fullName>
    </submittedName>
</protein>